<dbReference type="SUPFAM" id="SSF54171">
    <property type="entry name" value="DNA-binding domain"/>
    <property type="match status" value="1"/>
</dbReference>
<keyword evidence="2" id="KW-0805">Transcription regulation</keyword>
<feature type="region of interest" description="Disordered" evidence="8">
    <location>
        <begin position="32"/>
        <end position="63"/>
    </location>
</feature>
<evidence type="ECO:0000313" key="11">
    <source>
        <dbReference type="Proteomes" id="UP001346149"/>
    </source>
</evidence>
<gene>
    <name evidence="10" type="ORF">SAY86_014272</name>
</gene>
<dbReference type="GO" id="GO:0003700">
    <property type="term" value="F:DNA-binding transcription factor activity"/>
    <property type="evidence" value="ECO:0007669"/>
    <property type="project" value="InterPro"/>
</dbReference>
<comment type="similarity">
    <text evidence="7">Belongs to the AP2/ERF transcription factor family. AP2 subfamily.</text>
</comment>
<dbReference type="SMART" id="SM00380">
    <property type="entry name" value="AP2"/>
    <property type="match status" value="1"/>
</dbReference>
<evidence type="ECO:0000256" key="5">
    <source>
        <dbReference type="ARBA" id="ARBA00023163"/>
    </source>
</evidence>
<dbReference type="EMBL" id="JAXQNO010000020">
    <property type="protein sequence ID" value="KAK4772497.1"/>
    <property type="molecule type" value="Genomic_DNA"/>
</dbReference>
<protein>
    <recommendedName>
        <fullName evidence="9">AP2/ERF domain-containing protein</fullName>
    </recommendedName>
</protein>
<keyword evidence="5" id="KW-0804">Transcription</keyword>
<evidence type="ECO:0000256" key="8">
    <source>
        <dbReference type="SAM" id="MobiDB-lite"/>
    </source>
</evidence>
<dbReference type="PANTHER" id="PTHR32467">
    <property type="entry name" value="AP2-LIKE ETHYLENE-RESPONSIVE TRANSCRIPTION FACTOR"/>
    <property type="match status" value="1"/>
</dbReference>
<dbReference type="FunFam" id="3.30.730.10:FF:000004">
    <property type="entry name" value="AP2-like ethylene-responsive transcription factor"/>
    <property type="match status" value="1"/>
</dbReference>
<comment type="caution">
    <text evidence="10">The sequence shown here is derived from an EMBL/GenBank/DDBJ whole genome shotgun (WGS) entry which is preliminary data.</text>
</comment>
<sequence length="440" mass="47738">MLDLNIKIVANDSDDKVLVMAEVEERMLMAVGGVGKGGGGGEDAEDEEKEYSLGTSDSSSVVNDDEFPASAGDENTYTATAAYSSVFDVFKKDKEVANPLTESELVTRQFFPFPGGGVSELRPTPVAPVAAVRSTQWLNLSFSGGSSRGSGVELLPPREFREMKPQQVRKSRRGPRSRSSQYRGVTFYRRTGRWESHIWDCGKQVYLGGFDTAYAAARAYDRAAIKFRGVNADINFSIGDYEEDMKQIGNLTKEEFVQVLRRRSTGAYRSGSKLRGAGLPQCAGQWDARMGDFIGNKGLKNSLPQYNQQAAIANLEHGYQNPDIALEATSGGSGGKALYLDLGIAPPSEGVSKNIKIAGNYCNRESPLVVSSSNGSSVPNNNKLIPAWPDTYPFLLSSPETLFQGGSVDKRRAEARTSSTVGWRLAPVNGEPNKGSSHLW</sequence>
<evidence type="ECO:0000256" key="6">
    <source>
        <dbReference type="ARBA" id="ARBA00023242"/>
    </source>
</evidence>
<comment type="subcellular location">
    <subcellularLocation>
        <location evidence="1">Nucleus</location>
    </subcellularLocation>
</comment>
<dbReference type="InterPro" id="IPR036955">
    <property type="entry name" value="AP2/ERF_dom_sf"/>
</dbReference>
<dbReference type="Proteomes" id="UP001346149">
    <property type="component" value="Unassembled WGS sequence"/>
</dbReference>
<dbReference type="AlphaFoldDB" id="A0AAN7KSF1"/>
<dbReference type="Pfam" id="PF00847">
    <property type="entry name" value="AP2"/>
    <property type="match status" value="1"/>
</dbReference>
<feature type="compositionally biased region" description="Polar residues" evidence="8">
    <location>
        <begin position="53"/>
        <end position="62"/>
    </location>
</feature>
<keyword evidence="11" id="KW-1185">Reference proteome</keyword>
<name>A0AAN7KSF1_TRANT</name>
<evidence type="ECO:0000256" key="3">
    <source>
        <dbReference type="ARBA" id="ARBA00023125"/>
    </source>
</evidence>
<dbReference type="PROSITE" id="PS51032">
    <property type="entry name" value="AP2_ERF"/>
    <property type="match status" value="1"/>
</dbReference>
<dbReference type="GO" id="GO:0003677">
    <property type="term" value="F:DNA binding"/>
    <property type="evidence" value="ECO:0007669"/>
    <property type="project" value="UniProtKB-KW"/>
</dbReference>
<organism evidence="10 11">
    <name type="scientific">Trapa natans</name>
    <name type="common">Water chestnut</name>
    <dbReference type="NCBI Taxonomy" id="22666"/>
    <lineage>
        <taxon>Eukaryota</taxon>
        <taxon>Viridiplantae</taxon>
        <taxon>Streptophyta</taxon>
        <taxon>Embryophyta</taxon>
        <taxon>Tracheophyta</taxon>
        <taxon>Spermatophyta</taxon>
        <taxon>Magnoliopsida</taxon>
        <taxon>eudicotyledons</taxon>
        <taxon>Gunneridae</taxon>
        <taxon>Pentapetalae</taxon>
        <taxon>rosids</taxon>
        <taxon>malvids</taxon>
        <taxon>Myrtales</taxon>
        <taxon>Lythraceae</taxon>
        <taxon>Trapa</taxon>
    </lineage>
</organism>
<evidence type="ECO:0000313" key="10">
    <source>
        <dbReference type="EMBL" id="KAK4772497.1"/>
    </source>
</evidence>
<keyword evidence="3" id="KW-0238">DNA-binding</keyword>
<dbReference type="PANTHER" id="PTHR32467:SF245">
    <property type="entry name" value="AP2_ERF DOMAIN-CONTAINING PROTEIN"/>
    <property type="match status" value="1"/>
</dbReference>
<dbReference type="GO" id="GO:0005634">
    <property type="term" value="C:nucleus"/>
    <property type="evidence" value="ECO:0007669"/>
    <property type="project" value="UniProtKB-SubCell"/>
</dbReference>
<evidence type="ECO:0000256" key="7">
    <source>
        <dbReference type="ARBA" id="ARBA00037973"/>
    </source>
</evidence>
<evidence type="ECO:0000259" key="9">
    <source>
        <dbReference type="PROSITE" id="PS51032"/>
    </source>
</evidence>
<keyword evidence="4" id="KW-0010">Activator</keyword>
<dbReference type="Gene3D" id="3.30.730.10">
    <property type="entry name" value="AP2/ERF domain"/>
    <property type="match status" value="1"/>
</dbReference>
<proteinExistence type="inferred from homology"/>
<dbReference type="InterPro" id="IPR016177">
    <property type="entry name" value="DNA-bd_dom_sf"/>
</dbReference>
<accession>A0AAN7KSF1</accession>
<dbReference type="InterPro" id="IPR001471">
    <property type="entry name" value="AP2/ERF_dom"/>
</dbReference>
<dbReference type="CDD" id="cd00018">
    <property type="entry name" value="AP2"/>
    <property type="match status" value="1"/>
</dbReference>
<evidence type="ECO:0000256" key="1">
    <source>
        <dbReference type="ARBA" id="ARBA00004123"/>
    </source>
</evidence>
<feature type="domain" description="AP2/ERF" evidence="9">
    <location>
        <begin position="181"/>
        <end position="237"/>
    </location>
</feature>
<reference evidence="10 11" key="1">
    <citation type="journal article" date="2023" name="Hortic Res">
        <title>Pangenome of water caltrop reveals structural variations and asymmetric subgenome divergence after allopolyploidization.</title>
        <authorList>
            <person name="Zhang X."/>
            <person name="Chen Y."/>
            <person name="Wang L."/>
            <person name="Yuan Y."/>
            <person name="Fang M."/>
            <person name="Shi L."/>
            <person name="Lu R."/>
            <person name="Comes H.P."/>
            <person name="Ma Y."/>
            <person name="Chen Y."/>
            <person name="Huang G."/>
            <person name="Zhou Y."/>
            <person name="Zheng Z."/>
            <person name="Qiu Y."/>
        </authorList>
    </citation>
    <scope>NUCLEOTIDE SEQUENCE [LARGE SCALE GENOMIC DNA]</scope>
    <source>
        <strain evidence="10">F231</strain>
    </source>
</reference>
<keyword evidence="6" id="KW-0539">Nucleus</keyword>
<feature type="compositionally biased region" description="Gly residues" evidence="8">
    <location>
        <begin position="32"/>
        <end position="41"/>
    </location>
</feature>
<evidence type="ECO:0000256" key="2">
    <source>
        <dbReference type="ARBA" id="ARBA00023015"/>
    </source>
</evidence>
<evidence type="ECO:0000256" key="4">
    <source>
        <dbReference type="ARBA" id="ARBA00023159"/>
    </source>
</evidence>